<dbReference type="GO" id="GO:0005634">
    <property type="term" value="C:nucleus"/>
    <property type="evidence" value="ECO:0007669"/>
    <property type="project" value="InterPro"/>
</dbReference>
<gene>
    <name evidence="3" type="ORF">MELLADRAFT_94464</name>
</gene>
<keyword evidence="4" id="KW-1185">Reference proteome</keyword>
<dbReference type="FunFam" id="3.30.1370.10:FF:000037">
    <property type="entry name" value="KH domain protein"/>
    <property type="match status" value="1"/>
</dbReference>
<evidence type="ECO:0000313" key="4">
    <source>
        <dbReference type="Proteomes" id="UP000001072"/>
    </source>
</evidence>
<evidence type="ECO:0008006" key="5">
    <source>
        <dbReference type="Google" id="ProtNLM"/>
    </source>
</evidence>
<dbReference type="InterPro" id="IPR055256">
    <property type="entry name" value="KH_1_KHDC4/BBP-like"/>
</dbReference>
<dbReference type="InterPro" id="IPR047889">
    <property type="entry name" value="KHDC4_KH-I_second"/>
</dbReference>
<dbReference type="OrthoDB" id="397265at2759"/>
<dbReference type="CDD" id="cd22385">
    <property type="entry name" value="KH-I_KHDC4_rpt1"/>
    <property type="match status" value="1"/>
</dbReference>
<dbReference type="FunFam" id="3.30.1370.10:FF:000051">
    <property type="entry name" value="Putative kh domain-containing protein"/>
    <property type="match status" value="1"/>
</dbReference>
<dbReference type="InterPro" id="IPR031121">
    <property type="entry name" value="RIK/BLOM7"/>
</dbReference>
<proteinExistence type="predicted"/>
<dbReference type="eggNOG" id="KOG1960">
    <property type="taxonomic scope" value="Eukaryota"/>
</dbReference>
<feature type="domain" description="KHDC4/BBP-like KH-domain type I" evidence="1">
    <location>
        <begin position="151"/>
        <end position="205"/>
    </location>
</feature>
<organism evidence="4">
    <name type="scientific">Melampsora larici-populina (strain 98AG31 / pathotype 3-4-7)</name>
    <name type="common">Poplar leaf rust fungus</name>
    <dbReference type="NCBI Taxonomy" id="747676"/>
    <lineage>
        <taxon>Eukaryota</taxon>
        <taxon>Fungi</taxon>
        <taxon>Dikarya</taxon>
        <taxon>Basidiomycota</taxon>
        <taxon>Pucciniomycotina</taxon>
        <taxon>Pucciniomycetes</taxon>
        <taxon>Pucciniales</taxon>
        <taxon>Melampsoraceae</taxon>
        <taxon>Melampsora</taxon>
    </lineage>
</organism>
<dbReference type="GeneID" id="18936893"/>
<evidence type="ECO:0000259" key="2">
    <source>
        <dbReference type="Pfam" id="PF23469"/>
    </source>
</evidence>
<dbReference type="EMBL" id="GL883095">
    <property type="protein sequence ID" value="EGG10328.1"/>
    <property type="molecule type" value="Genomic_DNA"/>
</dbReference>
<dbReference type="PANTHER" id="PTHR15744:SF0">
    <property type="entry name" value="KH HOMOLOGY DOMAIN-CONTAINING PROTEIN 4"/>
    <property type="match status" value="1"/>
</dbReference>
<dbReference type="CDD" id="cd22386">
    <property type="entry name" value="KH-I_KHDC4_rpt2"/>
    <property type="match status" value="1"/>
</dbReference>
<feature type="domain" description="ATP-dependent RNA helicase PRP5/DDX46/KHDC4 KH" evidence="2">
    <location>
        <begin position="12"/>
        <end position="89"/>
    </location>
</feature>
<dbReference type="KEGG" id="mlr:MELLADRAFT_94464"/>
<evidence type="ECO:0000313" key="3">
    <source>
        <dbReference type="EMBL" id="EGG10328.1"/>
    </source>
</evidence>
<sequence length="205" mass="23588">MTQNEMNDPEFVKDIDINDQRNRYLLTKGPTRAEIQQETGCSVTTKGQWYPDRTMANDRDPPLYLHLTATTQEVLDKGIAKVNELIDQDLGPLTEQPDVSRMFFSLSSQILRKFFLSFSSCRFTHQRRERQPRERQKWPEHKIEIGLESLRNLNVRAKVVGPGGMFVKYIQSETGSRVQIKGMGSGFYETDTGTESTEPMHINVT</sequence>
<evidence type="ECO:0000259" key="1">
    <source>
        <dbReference type="Pfam" id="PF22675"/>
    </source>
</evidence>
<dbReference type="Pfam" id="PF23469">
    <property type="entry name" value="KH_12"/>
    <property type="match status" value="1"/>
</dbReference>
<dbReference type="AlphaFoldDB" id="F4RB39"/>
<dbReference type="InterPro" id="IPR056149">
    <property type="entry name" value="PRP5/DDX46/KHDC4_KH"/>
</dbReference>
<dbReference type="HOGENOM" id="CLU_040265_1_0_1"/>
<dbReference type="Gene3D" id="3.30.1370.10">
    <property type="entry name" value="K Homology domain, type 1"/>
    <property type="match status" value="2"/>
</dbReference>
<reference evidence="4" key="1">
    <citation type="journal article" date="2011" name="Proc. Natl. Acad. Sci. U.S.A.">
        <title>Obligate biotrophy features unraveled by the genomic analysis of rust fungi.</title>
        <authorList>
            <person name="Duplessis S."/>
            <person name="Cuomo C.A."/>
            <person name="Lin Y.-C."/>
            <person name="Aerts A."/>
            <person name="Tisserant E."/>
            <person name="Veneault-Fourrey C."/>
            <person name="Joly D.L."/>
            <person name="Hacquard S."/>
            <person name="Amselem J."/>
            <person name="Cantarel B.L."/>
            <person name="Chiu R."/>
            <person name="Coutinho P.M."/>
            <person name="Feau N."/>
            <person name="Field M."/>
            <person name="Frey P."/>
            <person name="Gelhaye E."/>
            <person name="Goldberg J."/>
            <person name="Grabherr M.G."/>
            <person name="Kodira C.D."/>
            <person name="Kohler A."/>
            <person name="Kuees U."/>
            <person name="Lindquist E.A."/>
            <person name="Lucas S.M."/>
            <person name="Mago R."/>
            <person name="Mauceli E."/>
            <person name="Morin E."/>
            <person name="Murat C."/>
            <person name="Pangilinan J.L."/>
            <person name="Park R."/>
            <person name="Pearson M."/>
            <person name="Quesneville H."/>
            <person name="Rouhier N."/>
            <person name="Sakthikumar S."/>
            <person name="Salamov A.A."/>
            <person name="Schmutz J."/>
            <person name="Selles B."/>
            <person name="Shapiro H."/>
            <person name="Tanguay P."/>
            <person name="Tuskan G.A."/>
            <person name="Henrissat B."/>
            <person name="Van de Peer Y."/>
            <person name="Rouze P."/>
            <person name="Ellis J.G."/>
            <person name="Dodds P.N."/>
            <person name="Schein J.E."/>
            <person name="Zhong S."/>
            <person name="Hamelin R.C."/>
            <person name="Grigoriev I.V."/>
            <person name="Szabo L.J."/>
            <person name="Martin F."/>
        </authorList>
    </citation>
    <scope>NUCLEOTIDE SEQUENCE [LARGE SCALE GENOMIC DNA]</scope>
    <source>
        <strain evidence="4">98AG31 / pathotype 3-4-7</strain>
    </source>
</reference>
<dbReference type="VEuPathDB" id="FungiDB:MELLADRAFT_94464"/>
<dbReference type="PANTHER" id="PTHR15744">
    <property type="entry name" value="BLOM7"/>
    <property type="match status" value="1"/>
</dbReference>
<dbReference type="GO" id="GO:0003723">
    <property type="term" value="F:RNA binding"/>
    <property type="evidence" value="ECO:0007669"/>
    <property type="project" value="InterPro"/>
</dbReference>
<dbReference type="RefSeq" id="XP_007406629.1">
    <property type="nucleotide sequence ID" value="XM_007406567.1"/>
</dbReference>
<dbReference type="InterPro" id="IPR036612">
    <property type="entry name" value="KH_dom_type_1_sf"/>
</dbReference>
<dbReference type="InterPro" id="IPR047890">
    <property type="entry name" value="KHDC4_KH-I_first"/>
</dbReference>
<protein>
    <recommendedName>
        <fullName evidence="5">K Homology domain-containing protein</fullName>
    </recommendedName>
</protein>
<dbReference type="Proteomes" id="UP000001072">
    <property type="component" value="Unassembled WGS sequence"/>
</dbReference>
<dbReference type="Pfam" id="PF22675">
    <property type="entry name" value="KH-I_KHDC4-BBP"/>
    <property type="match status" value="1"/>
</dbReference>
<dbReference type="SUPFAM" id="SSF54791">
    <property type="entry name" value="Eukaryotic type KH-domain (KH-domain type I)"/>
    <property type="match status" value="2"/>
</dbReference>
<name>F4RB39_MELLP</name>
<dbReference type="InParanoid" id="F4RB39"/>
<accession>F4RB39</accession>